<dbReference type="PROSITE" id="PS51318">
    <property type="entry name" value="TAT"/>
    <property type="match status" value="1"/>
</dbReference>
<dbReference type="InterPro" id="IPR006311">
    <property type="entry name" value="TAT_signal"/>
</dbReference>
<keyword evidence="1" id="KW-1133">Transmembrane helix</keyword>
<protein>
    <recommendedName>
        <fullName evidence="4">Integral membrane protein</fullName>
    </recommendedName>
</protein>
<proteinExistence type="predicted"/>
<organism evidence="2 3">
    <name type="scientific">Streptomyces millisiae</name>
    <dbReference type="NCBI Taxonomy" id="3075542"/>
    <lineage>
        <taxon>Bacteria</taxon>
        <taxon>Bacillati</taxon>
        <taxon>Actinomycetota</taxon>
        <taxon>Actinomycetes</taxon>
        <taxon>Kitasatosporales</taxon>
        <taxon>Streptomycetaceae</taxon>
        <taxon>Streptomyces</taxon>
    </lineage>
</organism>
<evidence type="ECO:0008006" key="4">
    <source>
        <dbReference type="Google" id="ProtNLM"/>
    </source>
</evidence>
<name>A0ABU2LJ28_9ACTN</name>
<sequence>MSDTRRALLRRLTLLIALTLATVLALFTAYAGVHRDAGAVRHGTAPAVLDITTAQDALRLANAAARDALESGQDTLVGAGGGYRIQLAVANQSLAGAAEGDVAGDAGLRVLQTVSGLIVAYSGWIERAAAADEDAELRGAYLHYADTMLNREDSGILARLDRLQTEQRAELAAQTVFDWPELLAWGAALLSSALLLGFLVETQRFLRRRFRRRHNPWLLGAVLALLAACALLVLATVQTQRAKDESRRDLAETVAIWQAVAGGAATGEGEDVARSIRSTAEEVETEMRDTGWRVGIVGWVPALAPVLATLIVCGLAPRLAEYRFRAR</sequence>
<keyword evidence="3" id="KW-1185">Reference proteome</keyword>
<evidence type="ECO:0000313" key="3">
    <source>
        <dbReference type="Proteomes" id="UP001183420"/>
    </source>
</evidence>
<accession>A0ABU2LJ28</accession>
<dbReference type="EMBL" id="JAVREM010000003">
    <property type="protein sequence ID" value="MDT0317595.1"/>
    <property type="molecule type" value="Genomic_DNA"/>
</dbReference>
<feature type="transmembrane region" description="Helical" evidence="1">
    <location>
        <begin position="216"/>
        <end position="237"/>
    </location>
</feature>
<reference evidence="3" key="1">
    <citation type="submission" date="2023-07" db="EMBL/GenBank/DDBJ databases">
        <title>30 novel species of actinomycetes from the DSMZ collection.</title>
        <authorList>
            <person name="Nouioui I."/>
        </authorList>
    </citation>
    <scope>NUCLEOTIDE SEQUENCE [LARGE SCALE GENOMIC DNA]</scope>
    <source>
        <strain evidence="3">DSM 44918</strain>
    </source>
</reference>
<comment type="caution">
    <text evidence="2">The sequence shown here is derived from an EMBL/GenBank/DDBJ whole genome shotgun (WGS) entry which is preliminary data.</text>
</comment>
<dbReference type="Proteomes" id="UP001183420">
    <property type="component" value="Unassembled WGS sequence"/>
</dbReference>
<evidence type="ECO:0000256" key="1">
    <source>
        <dbReference type="SAM" id="Phobius"/>
    </source>
</evidence>
<keyword evidence="1" id="KW-0812">Transmembrane</keyword>
<gene>
    <name evidence="2" type="ORF">RNC47_04480</name>
</gene>
<evidence type="ECO:0000313" key="2">
    <source>
        <dbReference type="EMBL" id="MDT0317595.1"/>
    </source>
</evidence>
<feature type="transmembrane region" description="Helical" evidence="1">
    <location>
        <begin position="296"/>
        <end position="317"/>
    </location>
</feature>
<dbReference type="RefSeq" id="WP_311595699.1">
    <property type="nucleotide sequence ID" value="NZ_JAVREM010000003.1"/>
</dbReference>
<keyword evidence="1" id="KW-0472">Membrane</keyword>
<feature type="transmembrane region" description="Helical" evidence="1">
    <location>
        <begin position="182"/>
        <end position="200"/>
    </location>
</feature>